<sequence>MSKILGKYKILKDLGRDSLGNECFKVSAGLKEWGEFVLTKVARTESNEHFSFTAQSLSTLSHKNLLHFKVEEDTEYFYFLRHLREDIDEFSYRAFCDEISSDDCNESGDFADELANSERKDDEEGEGYGGSSLDYVRLFECALQILDALKYIHTKGFYHGNLNPSNILLDGNNRMFLLDFGRSYFYAPLVGSTDSKALKAGLESSARFYAPEQLGFLGALDSGAADSRAGKESDIFSFGLCMLKLLLDAWEYDDLDSYTKPQDLDSIFESILSKYELDSVEKELLSLVKQCCAFLPEKRSKLHDLERELRHLYDSVVPKNVYELRCQNDKTLAVYADKNDLDSSDMESIKKHIQERIRGHRAYARQFEEKNKKSREPESKLEFAINDLVFICSAVKNSDSYLWVLDVRENESTRIEKIISEGVELVHWFSFTVKGWHNRHSQASNIGKLKRELDQRFKQAEFERERKEIDKIAIVSEEELLKAEKRDIDEKKQTKLFQYIGVKTGADELTFKDSSSAKSSDETADKEAQDSTQDLSKESKQEQTQDQAKAFKPKEDVIIQESSQKDNLHAENIKGVVKHYNPATKELTIKLKEKYGTLGRKEGEANALDKKKTYAISYDYQVREILWSKRNKALEDLQEGRTQIPNLLRKINAPIELKENKLRDIESYFNKSLDENQQEAVRKALSLKSDCEILLIQGPPGTGKTTTITEIVKQYQKLHKHYKILITSQSNQAVDNVLEKIATSEKNPKGDDKLFRIGNEENITSEIAKSYTPQKVIDKILKENLERIKNNPIKDSNPNIQEELKSLQEDFKKRLQTLSSVIEEKSQSKKGDKKSKEQEVYELFTKDIRLFFGTLLGISSWKSFRDVEFDVAIVDEAGRATPSELLVPCIKARRIILVGDHRQLAPVVDDDVVMQLGKGSKHGKKKHPSAEFNATKKDVTTSLFERLFGRIEGAIEQGNAYQYDYLYNFKHMLTYNYRAHKSICDLYSKAFYEGKLQTKEEISAQKMHNVKVFKANAVWLDTSKRSDKEDTQKGTGKINHCNASVILNTLKVLKEKILESQSISDIGIITPYKAQAALLNSRLKNLIDEYKNSNIRIDIGTVDSFQGSDRDMIIYDCVRSSKVKNTKEAQQQRKGSKIDFIADEKRLNVSLSRAKKLLLIVGDKDYLKMASVSEGENPFAQIIVQFEEDTDTYQIQML</sequence>
<dbReference type="GO" id="GO:0005694">
    <property type="term" value="C:chromosome"/>
    <property type="evidence" value="ECO:0007669"/>
    <property type="project" value="UniProtKB-ARBA"/>
</dbReference>
<dbReference type="PROSITE" id="PS50011">
    <property type="entry name" value="PROTEIN_KINASE_DOM"/>
    <property type="match status" value="1"/>
</dbReference>
<dbReference type="Pfam" id="PF13087">
    <property type="entry name" value="AAA_12"/>
    <property type="match status" value="1"/>
</dbReference>
<dbReference type="GO" id="GO:0043139">
    <property type="term" value="F:5'-3' DNA helicase activity"/>
    <property type="evidence" value="ECO:0007669"/>
    <property type="project" value="TreeGrafter"/>
</dbReference>
<dbReference type="InterPro" id="IPR014001">
    <property type="entry name" value="Helicase_ATP-bd"/>
</dbReference>
<comment type="caution">
    <text evidence="9">The sequence shown here is derived from an EMBL/GenBank/DDBJ whole genome shotgun (WGS) entry which is preliminary data.</text>
</comment>
<comment type="similarity">
    <text evidence="1">Belongs to the DNA2/NAM7 helicase family.</text>
</comment>
<protein>
    <recommendedName>
        <fullName evidence="8">Protein kinase domain-containing protein</fullName>
    </recommendedName>
</protein>
<evidence type="ECO:0000259" key="8">
    <source>
        <dbReference type="PROSITE" id="PS50011"/>
    </source>
</evidence>
<evidence type="ECO:0000256" key="1">
    <source>
        <dbReference type="ARBA" id="ARBA00007913"/>
    </source>
</evidence>
<evidence type="ECO:0000256" key="2">
    <source>
        <dbReference type="ARBA" id="ARBA00022741"/>
    </source>
</evidence>
<dbReference type="GO" id="GO:0005524">
    <property type="term" value="F:ATP binding"/>
    <property type="evidence" value="ECO:0007669"/>
    <property type="project" value="UniProtKB-KW"/>
</dbReference>
<feature type="coiled-coil region" evidence="6">
    <location>
        <begin position="450"/>
        <end position="494"/>
    </location>
</feature>
<dbReference type="Pfam" id="PF13086">
    <property type="entry name" value="AAA_11"/>
    <property type="match status" value="1"/>
</dbReference>
<dbReference type="CDD" id="cd18808">
    <property type="entry name" value="SF1_C_Upf1"/>
    <property type="match status" value="1"/>
</dbReference>
<keyword evidence="4" id="KW-0347">Helicase</keyword>
<dbReference type="AlphaFoldDB" id="A0AAX2UKA7"/>
<feature type="compositionally biased region" description="Basic and acidic residues" evidence="7">
    <location>
        <begin position="519"/>
        <end position="543"/>
    </location>
</feature>
<dbReference type="PANTHER" id="PTHR43788:SF8">
    <property type="entry name" value="DNA-BINDING PROTEIN SMUBP-2"/>
    <property type="match status" value="1"/>
</dbReference>
<accession>A0AAX2UKA7</accession>
<dbReference type="InterPro" id="IPR047187">
    <property type="entry name" value="SF1_C_Upf1"/>
</dbReference>
<proteinExistence type="inferred from homology"/>
<dbReference type="InterPro" id="IPR041677">
    <property type="entry name" value="DNA2/NAM7_AAA_11"/>
</dbReference>
<dbReference type="InterPro" id="IPR003593">
    <property type="entry name" value="AAA+_ATPase"/>
</dbReference>
<evidence type="ECO:0000313" key="9">
    <source>
        <dbReference type="EMBL" id="TNB58599.1"/>
    </source>
</evidence>
<evidence type="ECO:0000256" key="4">
    <source>
        <dbReference type="ARBA" id="ARBA00022806"/>
    </source>
</evidence>
<dbReference type="PANTHER" id="PTHR43788">
    <property type="entry name" value="DNA2/NAM7 HELICASE FAMILY MEMBER"/>
    <property type="match status" value="1"/>
</dbReference>
<gene>
    <name evidence="9" type="ORF">FDW42_01815</name>
</gene>
<feature type="region of interest" description="Disordered" evidence="7">
    <location>
        <begin position="513"/>
        <end position="555"/>
    </location>
</feature>
<dbReference type="Gene3D" id="1.10.510.10">
    <property type="entry name" value="Transferase(Phosphotransferase) domain 1"/>
    <property type="match status" value="1"/>
</dbReference>
<dbReference type="SUPFAM" id="SSF52540">
    <property type="entry name" value="P-loop containing nucleoside triphosphate hydrolases"/>
    <property type="match status" value="1"/>
</dbReference>
<evidence type="ECO:0000256" key="3">
    <source>
        <dbReference type="ARBA" id="ARBA00022801"/>
    </source>
</evidence>
<keyword evidence="3" id="KW-0378">Hydrolase</keyword>
<dbReference type="SUPFAM" id="SSF56112">
    <property type="entry name" value="Protein kinase-like (PK-like)"/>
    <property type="match status" value="1"/>
</dbReference>
<dbReference type="RefSeq" id="WP_139026662.1">
    <property type="nucleotide sequence ID" value="NZ_VDBS01000016.1"/>
</dbReference>
<organism evidence="9 10">
    <name type="scientific">Campylobacter helveticus</name>
    <dbReference type="NCBI Taxonomy" id="28898"/>
    <lineage>
        <taxon>Bacteria</taxon>
        <taxon>Pseudomonadati</taxon>
        <taxon>Campylobacterota</taxon>
        <taxon>Epsilonproteobacteria</taxon>
        <taxon>Campylobacterales</taxon>
        <taxon>Campylobacteraceae</taxon>
        <taxon>Campylobacter</taxon>
    </lineage>
</organism>
<dbReference type="InterPro" id="IPR050534">
    <property type="entry name" value="Coronavir_polyprotein_1ab"/>
</dbReference>
<keyword evidence="2" id="KW-0547">Nucleotide-binding</keyword>
<feature type="domain" description="Protein kinase" evidence="8">
    <location>
        <begin position="8"/>
        <end position="314"/>
    </location>
</feature>
<evidence type="ECO:0000256" key="6">
    <source>
        <dbReference type="SAM" id="Coils"/>
    </source>
</evidence>
<keyword evidence="6" id="KW-0175">Coiled coil</keyword>
<dbReference type="Proteomes" id="UP000306813">
    <property type="component" value="Unassembled WGS sequence"/>
</dbReference>
<dbReference type="InterPro" id="IPR041679">
    <property type="entry name" value="DNA2/NAM7-like_C"/>
</dbReference>
<evidence type="ECO:0000256" key="7">
    <source>
        <dbReference type="SAM" id="MobiDB-lite"/>
    </source>
</evidence>
<keyword evidence="5" id="KW-0067">ATP-binding</keyword>
<dbReference type="SMART" id="SM00382">
    <property type="entry name" value="AAA"/>
    <property type="match status" value="1"/>
</dbReference>
<dbReference type="InterPro" id="IPR000719">
    <property type="entry name" value="Prot_kinase_dom"/>
</dbReference>
<dbReference type="Pfam" id="PF00069">
    <property type="entry name" value="Pkinase"/>
    <property type="match status" value="1"/>
</dbReference>
<dbReference type="SMART" id="SM00487">
    <property type="entry name" value="DEXDc"/>
    <property type="match status" value="1"/>
</dbReference>
<reference evidence="9 10" key="1">
    <citation type="submission" date="2019-05" db="EMBL/GenBank/DDBJ databases">
        <title>Draft genomes of eight strains of Campylobacter helveticus isolated from cats and a dog in New Zealand.</title>
        <authorList>
            <person name="Bojanic K."/>
            <person name="Midwinter A.C."/>
            <person name="Biggs P.J."/>
            <person name="Acke E."/>
            <person name="Cornelius A.J."/>
            <person name="Marshall J.C."/>
        </authorList>
    </citation>
    <scope>NUCLEOTIDE SEQUENCE [LARGE SCALE GENOMIC DNA]</scope>
    <source>
        <strain evidence="9 10">ACP123b</strain>
    </source>
</reference>
<dbReference type="Gene3D" id="3.40.50.300">
    <property type="entry name" value="P-loop containing nucleotide triphosphate hydrolases"/>
    <property type="match status" value="2"/>
</dbReference>
<dbReference type="GO" id="GO:0004672">
    <property type="term" value="F:protein kinase activity"/>
    <property type="evidence" value="ECO:0007669"/>
    <property type="project" value="InterPro"/>
</dbReference>
<dbReference type="InterPro" id="IPR011009">
    <property type="entry name" value="Kinase-like_dom_sf"/>
</dbReference>
<dbReference type="EMBL" id="VDBS01000016">
    <property type="protein sequence ID" value="TNB58599.1"/>
    <property type="molecule type" value="Genomic_DNA"/>
</dbReference>
<dbReference type="FunFam" id="3.40.50.300:FF:000326">
    <property type="entry name" value="P-loop containing nucleoside triphosphate hydrolase"/>
    <property type="match status" value="1"/>
</dbReference>
<evidence type="ECO:0000256" key="5">
    <source>
        <dbReference type="ARBA" id="ARBA00022840"/>
    </source>
</evidence>
<dbReference type="GO" id="GO:0016787">
    <property type="term" value="F:hydrolase activity"/>
    <property type="evidence" value="ECO:0007669"/>
    <property type="project" value="UniProtKB-KW"/>
</dbReference>
<dbReference type="InterPro" id="IPR027417">
    <property type="entry name" value="P-loop_NTPase"/>
</dbReference>
<evidence type="ECO:0000313" key="10">
    <source>
        <dbReference type="Proteomes" id="UP000306813"/>
    </source>
</evidence>
<name>A0AAX2UKA7_9BACT</name>